<reference evidence="1" key="1">
    <citation type="submission" date="2022-01" db="EMBL/GenBank/DDBJ databases">
        <title>Genetic Characterization of Carbapenem-resistant Citrobacter spp. from China: a multicenter study.</title>
        <authorList>
            <person name="Ye L."/>
        </authorList>
    </citation>
    <scope>NUCLEOTIDE SEQUENCE</scope>
    <source>
        <strain evidence="1">IR5432</strain>
    </source>
</reference>
<dbReference type="Proteomes" id="UP001147005">
    <property type="component" value="Unassembled WGS sequence"/>
</dbReference>
<comment type="caution">
    <text evidence="1">The sequence shown here is derived from an EMBL/GenBank/DDBJ whole genome shotgun (WGS) entry which is preliminary data.</text>
</comment>
<accession>A0A9X4JNU4</accession>
<sequence length="58" mass="6477">MTLEERIEALEKDVSALKKQVSDTNEALSCFESVIRNRINEFSAYIDTATLAARGISQ</sequence>
<evidence type="ECO:0000313" key="1">
    <source>
        <dbReference type="EMBL" id="MDE9621016.1"/>
    </source>
</evidence>
<evidence type="ECO:0000313" key="2">
    <source>
        <dbReference type="Proteomes" id="UP001147005"/>
    </source>
</evidence>
<dbReference type="RefSeq" id="WP_158513309.1">
    <property type="nucleotide sequence ID" value="NZ_JAKIHW010000043.1"/>
</dbReference>
<name>A0A9X4JNU4_9ENTR</name>
<gene>
    <name evidence="1" type="ORF">L2111_23490</name>
</gene>
<dbReference type="AlphaFoldDB" id="A0A9X4JNU4"/>
<protein>
    <submittedName>
        <fullName evidence="1">Uncharacterized protein</fullName>
    </submittedName>
</protein>
<dbReference type="EMBL" id="JAKIHW010000043">
    <property type="protein sequence ID" value="MDE9621016.1"/>
    <property type="molecule type" value="Genomic_DNA"/>
</dbReference>
<organism evidence="1 2">
    <name type="scientific">Citrobacter portucalensis</name>
    <dbReference type="NCBI Taxonomy" id="1639133"/>
    <lineage>
        <taxon>Bacteria</taxon>
        <taxon>Pseudomonadati</taxon>
        <taxon>Pseudomonadota</taxon>
        <taxon>Gammaproteobacteria</taxon>
        <taxon>Enterobacterales</taxon>
        <taxon>Enterobacteriaceae</taxon>
        <taxon>Citrobacter</taxon>
        <taxon>Citrobacter freundii complex</taxon>
    </lineage>
</organism>
<proteinExistence type="predicted"/>